<gene>
    <name evidence="1" type="ORF">H0235_014385</name>
</gene>
<name>A0A834NG41_VESPE</name>
<evidence type="ECO:0000313" key="2">
    <source>
        <dbReference type="Proteomes" id="UP000600918"/>
    </source>
</evidence>
<proteinExistence type="predicted"/>
<dbReference type="AlphaFoldDB" id="A0A834NG41"/>
<accession>A0A834NG41</accession>
<comment type="caution">
    <text evidence="1">The sequence shown here is derived from an EMBL/GenBank/DDBJ whole genome shotgun (WGS) entry which is preliminary data.</text>
</comment>
<protein>
    <submittedName>
        <fullName evidence="1">Uncharacterized protein</fullName>
    </submittedName>
</protein>
<reference evidence="1" key="1">
    <citation type="journal article" date="2020" name="G3 (Bethesda)">
        <title>High-Quality Assemblies for Three Invasive Social Wasps from the &lt;i&gt;Vespula&lt;/i&gt; Genus.</title>
        <authorList>
            <person name="Harrop T.W.R."/>
            <person name="Guhlin J."/>
            <person name="McLaughlin G.M."/>
            <person name="Permina E."/>
            <person name="Stockwell P."/>
            <person name="Gilligan J."/>
            <person name="Le Lec M.F."/>
            <person name="Gruber M.A.M."/>
            <person name="Quinn O."/>
            <person name="Lovegrove M."/>
            <person name="Duncan E.J."/>
            <person name="Remnant E.J."/>
            <person name="Van Eeckhoven J."/>
            <person name="Graham B."/>
            <person name="Knapp R.A."/>
            <person name="Langford K.W."/>
            <person name="Kronenberg Z."/>
            <person name="Press M.O."/>
            <person name="Eacker S.M."/>
            <person name="Wilson-Rankin E.E."/>
            <person name="Purcell J."/>
            <person name="Lester P.J."/>
            <person name="Dearden P.K."/>
        </authorList>
    </citation>
    <scope>NUCLEOTIDE SEQUENCE</scope>
    <source>
        <strain evidence="1">Volc-1</strain>
    </source>
</reference>
<dbReference type="EMBL" id="JACSDY010000015">
    <property type="protein sequence ID" value="KAF7406729.1"/>
    <property type="molecule type" value="Genomic_DNA"/>
</dbReference>
<organism evidence="1 2">
    <name type="scientific">Vespula pensylvanica</name>
    <name type="common">Western yellow jacket</name>
    <name type="synonym">Wasp</name>
    <dbReference type="NCBI Taxonomy" id="30213"/>
    <lineage>
        <taxon>Eukaryota</taxon>
        <taxon>Metazoa</taxon>
        <taxon>Ecdysozoa</taxon>
        <taxon>Arthropoda</taxon>
        <taxon>Hexapoda</taxon>
        <taxon>Insecta</taxon>
        <taxon>Pterygota</taxon>
        <taxon>Neoptera</taxon>
        <taxon>Endopterygota</taxon>
        <taxon>Hymenoptera</taxon>
        <taxon>Apocrita</taxon>
        <taxon>Aculeata</taxon>
        <taxon>Vespoidea</taxon>
        <taxon>Vespidae</taxon>
        <taxon>Vespinae</taxon>
        <taxon>Vespula</taxon>
    </lineage>
</organism>
<sequence>MAGRAFIIRGIFTASTLGQPIAPAMSSFPIVEKHTENGNRRCLQGSWGEYITENFEHARRVRRRKLVSGLKTRPFPRQLRVSARDDVSVKDGGRSTSPSKLRIYGSVATSVFTRRDALLLQQESEVSITGIAATGKPWCTLGASSSLVQFIGI</sequence>
<evidence type="ECO:0000313" key="1">
    <source>
        <dbReference type="EMBL" id="KAF7406729.1"/>
    </source>
</evidence>
<dbReference type="Proteomes" id="UP000600918">
    <property type="component" value="Unassembled WGS sequence"/>
</dbReference>
<keyword evidence="2" id="KW-1185">Reference proteome</keyword>